<evidence type="ECO:0000256" key="5">
    <source>
        <dbReference type="HAMAP-Rule" id="MF_00902"/>
    </source>
</evidence>
<evidence type="ECO:0000256" key="1">
    <source>
        <dbReference type="ARBA" id="ARBA00004141"/>
    </source>
</evidence>
<keyword evidence="7" id="KW-1185">Reference proteome</keyword>
<comment type="subcellular location">
    <subcellularLocation>
        <location evidence="5">Cell membrane</location>
        <topology evidence="5">Multi-pass membrane protein</topology>
    </subcellularLocation>
    <subcellularLocation>
        <location evidence="1">Membrane</location>
        <topology evidence="1">Multi-pass membrane protein</topology>
    </subcellularLocation>
</comment>
<keyword evidence="5" id="KW-1003">Cell membrane</keyword>
<dbReference type="NCBIfam" id="TIGR00945">
    <property type="entry name" value="tatC"/>
    <property type="match status" value="1"/>
</dbReference>
<name>A0AAQ3QW61_9BACT</name>
<dbReference type="HAMAP" id="MF_00902">
    <property type="entry name" value="TatC"/>
    <property type="match status" value="1"/>
</dbReference>
<protein>
    <recommendedName>
        <fullName evidence="5">Sec-independent protein translocase protein TatC</fullName>
    </recommendedName>
</protein>
<dbReference type="Pfam" id="PF00902">
    <property type="entry name" value="TatC"/>
    <property type="match status" value="1"/>
</dbReference>
<dbReference type="KEGG" id="puo:RZN69_00665"/>
<organism evidence="6 7">
    <name type="scientific">Rubellicoccus peritrichatus</name>
    <dbReference type="NCBI Taxonomy" id="3080537"/>
    <lineage>
        <taxon>Bacteria</taxon>
        <taxon>Pseudomonadati</taxon>
        <taxon>Verrucomicrobiota</taxon>
        <taxon>Opitutia</taxon>
        <taxon>Puniceicoccales</taxon>
        <taxon>Cerasicoccaceae</taxon>
        <taxon>Rubellicoccus</taxon>
    </lineage>
</organism>
<dbReference type="GO" id="GO:0033281">
    <property type="term" value="C:TAT protein transport complex"/>
    <property type="evidence" value="ECO:0007669"/>
    <property type="project" value="UniProtKB-UniRule"/>
</dbReference>
<dbReference type="EMBL" id="CP136920">
    <property type="protein sequence ID" value="WOO41580.1"/>
    <property type="molecule type" value="Genomic_DNA"/>
</dbReference>
<keyword evidence="4 5" id="KW-0472">Membrane</keyword>
<dbReference type="InterPro" id="IPR002033">
    <property type="entry name" value="TatC"/>
</dbReference>
<sequence length="269" mass="29902">MAEDEEIEHLDEEHDEGIMGFWDHLEDLRMAILRGLAGIVLGIILVVIFFVKVFGFLRMPLDWALEAEPGTLSALTTTKVMGVFGVLVQVCMIGGIAIGLPFVLYNLGRFVAPGLTPRERAVLVPACISTLFLFLLGGLFAFFIVLPAALKFTIFFNNMLGLETIWTAQSYYGFVSWTIIGVGLAFEFPLVIIILQYIGLVSAEQLRSGRRYAVIIIVVAAAFITPGGDPLSLFFLAIPMLLFYEIAIVIGERVTRQKEKWEAEDEENF</sequence>
<dbReference type="GO" id="GO:0065002">
    <property type="term" value="P:intracellular protein transmembrane transport"/>
    <property type="evidence" value="ECO:0007669"/>
    <property type="project" value="TreeGrafter"/>
</dbReference>
<reference evidence="6 7" key="1">
    <citation type="submission" date="2023-10" db="EMBL/GenBank/DDBJ databases">
        <title>Rubellicoccus peritrichatus gen. nov., sp. nov., isolated from an algae of coral reef tank.</title>
        <authorList>
            <person name="Luo J."/>
        </authorList>
    </citation>
    <scope>NUCLEOTIDE SEQUENCE [LARGE SCALE GENOMIC DNA]</scope>
    <source>
        <strain evidence="6 7">CR14</strain>
    </source>
</reference>
<evidence type="ECO:0000256" key="3">
    <source>
        <dbReference type="ARBA" id="ARBA00022989"/>
    </source>
</evidence>
<dbReference type="PANTHER" id="PTHR30371:SF0">
    <property type="entry name" value="SEC-INDEPENDENT PROTEIN TRANSLOCASE PROTEIN TATC, CHLOROPLASTIC-RELATED"/>
    <property type="match status" value="1"/>
</dbReference>
<keyword evidence="5" id="KW-0653">Protein transport</keyword>
<evidence type="ECO:0000313" key="6">
    <source>
        <dbReference type="EMBL" id="WOO41580.1"/>
    </source>
</evidence>
<dbReference type="RefSeq" id="WP_317834064.1">
    <property type="nucleotide sequence ID" value="NZ_CP136920.1"/>
</dbReference>
<evidence type="ECO:0000256" key="4">
    <source>
        <dbReference type="ARBA" id="ARBA00023136"/>
    </source>
</evidence>
<comment type="similarity">
    <text evidence="5">Belongs to the TatC family.</text>
</comment>
<accession>A0AAQ3QW61</accession>
<keyword evidence="5" id="KW-0813">Transport</keyword>
<feature type="transmembrane region" description="Helical" evidence="5">
    <location>
        <begin position="234"/>
        <end position="251"/>
    </location>
</feature>
<comment type="function">
    <text evidence="5">Part of the twin-arginine translocation (Tat) system that transports large folded proteins containing a characteristic twin-arginine motif in their signal peptide across membranes.</text>
</comment>
<dbReference type="AlphaFoldDB" id="A0AAQ3QW61"/>
<keyword evidence="5" id="KW-0811">Translocation</keyword>
<feature type="transmembrane region" description="Helical" evidence="5">
    <location>
        <begin position="36"/>
        <end position="61"/>
    </location>
</feature>
<dbReference type="GO" id="GO:0043953">
    <property type="term" value="P:protein transport by the Tat complex"/>
    <property type="evidence" value="ECO:0007669"/>
    <property type="project" value="UniProtKB-UniRule"/>
</dbReference>
<feature type="transmembrane region" description="Helical" evidence="5">
    <location>
        <begin position="81"/>
        <end position="105"/>
    </location>
</feature>
<feature type="transmembrane region" description="Helical" evidence="5">
    <location>
        <begin position="126"/>
        <end position="150"/>
    </location>
</feature>
<dbReference type="Proteomes" id="UP001304300">
    <property type="component" value="Chromosome"/>
</dbReference>
<proteinExistence type="inferred from homology"/>
<dbReference type="GO" id="GO:0009977">
    <property type="term" value="F:proton motive force dependent protein transmembrane transporter activity"/>
    <property type="evidence" value="ECO:0007669"/>
    <property type="project" value="TreeGrafter"/>
</dbReference>
<keyword evidence="3 5" id="KW-1133">Transmembrane helix</keyword>
<feature type="transmembrane region" description="Helical" evidence="5">
    <location>
        <begin position="170"/>
        <end position="200"/>
    </location>
</feature>
<evidence type="ECO:0000256" key="2">
    <source>
        <dbReference type="ARBA" id="ARBA00022692"/>
    </source>
</evidence>
<keyword evidence="2 5" id="KW-0812">Transmembrane</keyword>
<gene>
    <name evidence="5 6" type="primary">tatC</name>
    <name evidence="6" type="ORF">RZN69_00665</name>
</gene>
<comment type="subunit">
    <text evidence="5">Forms a complex with TatA.</text>
</comment>
<dbReference type="PANTHER" id="PTHR30371">
    <property type="entry name" value="SEC-INDEPENDENT PROTEIN TRANSLOCASE PROTEIN TATC"/>
    <property type="match status" value="1"/>
</dbReference>
<dbReference type="PRINTS" id="PR01840">
    <property type="entry name" value="TATCFAMILY"/>
</dbReference>
<evidence type="ECO:0000313" key="7">
    <source>
        <dbReference type="Proteomes" id="UP001304300"/>
    </source>
</evidence>
<feature type="transmembrane region" description="Helical" evidence="5">
    <location>
        <begin position="212"/>
        <end position="228"/>
    </location>
</feature>